<evidence type="ECO:0000256" key="1">
    <source>
        <dbReference type="SAM" id="SignalP"/>
    </source>
</evidence>
<dbReference type="Gene3D" id="3.30.1380.10">
    <property type="match status" value="1"/>
</dbReference>
<dbReference type="EMBL" id="FZLN01000001">
    <property type="protein sequence ID" value="SNQ28365.1"/>
    <property type="molecule type" value="Genomic_DNA"/>
</dbReference>
<keyword evidence="3" id="KW-1185">Reference proteome</keyword>
<name>A0A217ECX2_9GAMM</name>
<dbReference type="AlphaFoldDB" id="A0A217ECX2"/>
<dbReference type="InterPro" id="IPR009045">
    <property type="entry name" value="Zn_M74/Hedgehog-like"/>
</dbReference>
<evidence type="ECO:0000313" key="3">
    <source>
        <dbReference type="Proteomes" id="UP000243463"/>
    </source>
</evidence>
<organism evidence="2 3">
    <name type="scientific">Acinetobacter apis</name>
    <dbReference type="NCBI Taxonomy" id="1229165"/>
    <lineage>
        <taxon>Bacteria</taxon>
        <taxon>Pseudomonadati</taxon>
        <taxon>Pseudomonadota</taxon>
        <taxon>Gammaproteobacteria</taxon>
        <taxon>Moraxellales</taxon>
        <taxon>Moraxellaceae</taxon>
        <taxon>Acinetobacter</taxon>
    </lineage>
</organism>
<dbReference type="RefSeq" id="WP_228149571.1">
    <property type="nucleotide sequence ID" value="NZ_FZLN01000001.1"/>
</dbReference>
<sequence>MARMIPKTVLLSLLSTQILVACHAPSSQPVVYTHTTQQANLTVTKRIFIPQEKVYTQSAAPIKEVPASYITWLAKDNNYQKVKAYENYLDQQNVSHIVPSFELLRTARDWQQCHREQYAVPNRELWSNQVPTLKVFKYLVATKVLTDFEVTSVYRDLPTNQCAGGTSASRHLFNSAIDFRVGSATPSKNDYALIEQTKFKLCQFWVQYGRSLNLGLGVYASGQIHIDTQGYRTWGPNLSRGSSICGL</sequence>
<dbReference type="SUPFAM" id="SSF55166">
    <property type="entry name" value="Hedgehog/DD-peptidase"/>
    <property type="match status" value="1"/>
</dbReference>
<accession>A0A217ECX2</accession>
<feature type="chain" id="PRO_5012939654" evidence="1">
    <location>
        <begin position="24"/>
        <end position="247"/>
    </location>
</feature>
<feature type="signal peptide" evidence="1">
    <location>
        <begin position="1"/>
        <end position="23"/>
    </location>
</feature>
<keyword evidence="1" id="KW-0732">Signal</keyword>
<gene>
    <name evidence="2" type="ORF">SAMN05444584_0284</name>
</gene>
<protein>
    <submittedName>
        <fullName evidence="2">Peptidase M15</fullName>
    </submittedName>
</protein>
<reference evidence="3" key="1">
    <citation type="submission" date="2017-06" db="EMBL/GenBank/DDBJ databases">
        <authorList>
            <person name="Varghese N."/>
            <person name="Submissions S."/>
        </authorList>
    </citation>
    <scope>NUCLEOTIDE SEQUENCE [LARGE SCALE GENOMIC DNA]</scope>
    <source>
        <strain evidence="3">ANC 5114</strain>
    </source>
</reference>
<dbReference type="Proteomes" id="UP000243463">
    <property type="component" value="Unassembled WGS sequence"/>
</dbReference>
<evidence type="ECO:0000313" key="2">
    <source>
        <dbReference type="EMBL" id="SNQ28365.1"/>
    </source>
</evidence>
<proteinExistence type="predicted"/>
<dbReference type="PROSITE" id="PS51257">
    <property type="entry name" value="PROKAR_LIPOPROTEIN"/>
    <property type="match status" value="1"/>
</dbReference>